<organism evidence="2 3">
    <name type="scientific">Haloactinospora alba</name>
    <dbReference type="NCBI Taxonomy" id="405555"/>
    <lineage>
        <taxon>Bacteria</taxon>
        <taxon>Bacillati</taxon>
        <taxon>Actinomycetota</taxon>
        <taxon>Actinomycetes</taxon>
        <taxon>Streptosporangiales</taxon>
        <taxon>Nocardiopsidaceae</taxon>
        <taxon>Haloactinospora</taxon>
    </lineage>
</organism>
<keyword evidence="1" id="KW-0812">Transmembrane</keyword>
<proteinExistence type="predicted"/>
<name>A0A543NK18_9ACTN</name>
<accession>A0A543NK18</accession>
<dbReference type="Proteomes" id="UP000317422">
    <property type="component" value="Unassembled WGS sequence"/>
</dbReference>
<dbReference type="RefSeq" id="WP_141923670.1">
    <property type="nucleotide sequence ID" value="NZ_VFQC01000001.1"/>
</dbReference>
<feature type="transmembrane region" description="Helical" evidence="1">
    <location>
        <begin position="34"/>
        <end position="60"/>
    </location>
</feature>
<feature type="transmembrane region" description="Helical" evidence="1">
    <location>
        <begin position="114"/>
        <end position="138"/>
    </location>
</feature>
<sequence length="139" mass="14357">MSALINIAVFGVVGAVMMAALIGLLLATTARRSGAWVASVFSTVSVVLLIAVPALAVVNVRATVTGTGLGQAWLVAFAVVAIVYAANLFLLPLVRRRFAAVRDDRGARELRVSWSMLAGGVVLCALLAVCATAVAFPFT</sequence>
<dbReference type="AlphaFoldDB" id="A0A543NK18"/>
<protein>
    <submittedName>
        <fullName evidence="2">Uncharacterized protein</fullName>
    </submittedName>
</protein>
<evidence type="ECO:0000313" key="2">
    <source>
        <dbReference type="EMBL" id="TQN32120.1"/>
    </source>
</evidence>
<comment type="caution">
    <text evidence="2">The sequence shown here is derived from an EMBL/GenBank/DDBJ whole genome shotgun (WGS) entry which is preliminary data.</text>
</comment>
<keyword evidence="1" id="KW-1133">Transmembrane helix</keyword>
<gene>
    <name evidence="2" type="ORF">FHX37_2048</name>
</gene>
<feature type="transmembrane region" description="Helical" evidence="1">
    <location>
        <begin position="72"/>
        <end position="94"/>
    </location>
</feature>
<reference evidence="2 3" key="1">
    <citation type="submission" date="2019-06" db="EMBL/GenBank/DDBJ databases">
        <title>Sequencing the genomes of 1000 actinobacteria strains.</title>
        <authorList>
            <person name="Klenk H.-P."/>
        </authorList>
    </citation>
    <scope>NUCLEOTIDE SEQUENCE [LARGE SCALE GENOMIC DNA]</scope>
    <source>
        <strain evidence="2 3">DSM 45015</strain>
    </source>
</reference>
<keyword evidence="1" id="KW-0472">Membrane</keyword>
<feature type="transmembrane region" description="Helical" evidence="1">
    <location>
        <begin position="6"/>
        <end position="27"/>
    </location>
</feature>
<dbReference type="EMBL" id="VFQC01000001">
    <property type="protein sequence ID" value="TQN32120.1"/>
    <property type="molecule type" value="Genomic_DNA"/>
</dbReference>
<keyword evidence="3" id="KW-1185">Reference proteome</keyword>
<evidence type="ECO:0000256" key="1">
    <source>
        <dbReference type="SAM" id="Phobius"/>
    </source>
</evidence>
<evidence type="ECO:0000313" key="3">
    <source>
        <dbReference type="Proteomes" id="UP000317422"/>
    </source>
</evidence>